<name>A0A4R5KNW1_9BACL</name>
<comment type="caution">
    <text evidence="2">The sequence shown here is derived from an EMBL/GenBank/DDBJ whole genome shotgun (WGS) entry which is preliminary data.</text>
</comment>
<proteinExistence type="predicted"/>
<organism evidence="2 3">
    <name type="scientific">Paenibacillus piri</name>
    <dbReference type="NCBI Taxonomy" id="2547395"/>
    <lineage>
        <taxon>Bacteria</taxon>
        <taxon>Bacillati</taxon>
        <taxon>Bacillota</taxon>
        <taxon>Bacilli</taxon>
        <taxon>Bacillales</taxon>
        <taxon>Paenibacillaceae</taxon>
        <taxon>Paenibacillus</taxon>
    </lineage>
</organism>
<reference evidence="2 3" key="1">
    <citation type="submission" date="2019-03" db="EMBL/GenBank/DDBJ databases">
        <title>This is whole genome sequence of Paenibacillus sp MS74 strain.</title>
        <authorList>
            <person name="Trinh H.N."/>
        </authorList>
    </citation>
    <scope>NUCLEOTIDE SEQUENCE [LARGE SCALE GENOMIC DNA]</scope>
    <source>
        <strain evidence="2 3">MS74</strain>
    </source>
</reference>
<protein>
    <submittedName>
        <fullName evidence="2">Uncharacterized protein</fullName>
    </submittedName>
</protein>
<accession>A0A4R5KNW1</accession>
<keyword evidence="1" id="KW-0175">Coiled coil</keyword>
<dbReference type="RefSeq" id="WP_133229861.1">
    <property type="nucleotide sequence ID" value="NZ_SMRT01000007.1"/>
</dbReference>
<evidence type="ECO:0000313" key="3">
    <source>
        <dbReference type="Proteomes" id="UP000295636"/>
    </source>
</evidence>
<dbReference type="OrthoDB" id="2626944at2"/>
<evidence type="ECO:0000313" key="2">
    <source>
        <dbReference type="EMBL" id="TDF96608.1"/>
    </source>
</evidence>
<dbReference type="AlphaFoldDB" id="A0A4R5KNW1"/>
<dbReference type="EMBL" id="SMRT01000007">
    <property type="protein sequence ID" value="TDF96608.1"/>
    <property type="molecule type" value="Genomic_DNA"/>
</dbReference>
<sequence length="85" mass="9887">MTNKEFEYARLHEALRQLFADAGYTIPELEQALRGVERQEAGDERLAALEAENNRLKQEAKRLRELYYGKTVNSMSTKLKDALRE</sequence>
<keyword evidence="3" id="KW-1185">Reference proteome</keyword>
<feature type="coiled-coil region" evidence="1">
    <location>
        <begin position="39"/>
        <end position="66"/>
    </location>
</feature>
<dbReference type="Proteomes" id="UP000295636">
    <property type="component" value="Unassembled WGS sequence"/>
</dbReference>
<evidence type="ECO:0000256" key="1">
    <source>
        <dbReference type="SAM" id="Coils"/>
    </source>
</evidence>
<gene>
    <name evidence="2" type="ORF">E1757_16055</name>
</gene>